<dbReference type="Pfam" id="PF00462">
    <property type="entry name" value="Glutaredoxin"/>
    <property type="match status" value="1"/>
</dbReference>
<dbReference type="InterPro" id="IPR002109">
    <property type="entry name" value="Glutaredoxin"/>
</dbReference>
<gene>
    <name evidence="3" type="ORF">Cvel_31688</name>
</gene>
<dbReference type="InterPro" id="IPR036249">
    <property type="entry name" value="Thioredoxin-like_sf"/>
</dbReference>
<feature type="signal peptide" evidence="1">
    <location>
        <begin position="1"/>
        <end position="18"/>
    </location>
</feature>
<feature type="chain" id="PRO_5005192220" description="Glutaredoxin domain-containing protein" evidence="1">
    <location>
        <begin position="19"/>
        <end position="153"/>
    </location>
</feature>
<dbReference type="Gene3D" id="3.40.30.10">
    <property type="entry name" value="Glutaredoxin"/>
    <property type="match status" value="1"/>
</dbReference>
<reference evidence="3" key="1">
    <citation type="submission" date="2014-11" db="EMBL/GenBank/DDBJ databases">
        <authorList>
            <person name="Otto D Thomas"/>
            <person name="Naeem Raeece"/>
        </authorList>
    </citation>
    <scope>NUCLEOTIDE SEQUENCE</scope>
</reference>
<keyword evidence="1" id="KW-0732">Signal</keyword>
<dbReference type="PANTHER" id="PTHR46185:SF1">
    <property type="entry name" value="GLUTAREDOXIN-1"/>
    <property type="match status" value="1"/>
</dbReference>
<dbReference type="InterPro" id="IPR047185">
    <property type="entry name" value="GLRX1"/>
</dbReference>
<dbReference type="PhylomeDB" id="A0A0G4HU96"/>
<dbReference type="PROSITE" id="PS51354">
    <property type="entry name" value="GLUTAREDOXIN_2"/>
    <property type="match status" value="1"/>
</dbReference>
<evidence type="ECO:0000313" key="3">
    <source>
        <dbReference type="EMBL" id="CEM47914.1"/>
    </source>
</evidence>
<sequence>MLFRTALSIAALCGAVTGFVLRVPSAQPRGQTALFAATPEAKDFVDKAIADNKCIVFGQTFCPYTRGAINKLFFHYGKSQKPAGLKVEYIDLLNEDLKDSIQDYLAEKTGARTTPRVFFEGEFLGGGEEVMDMGESGKLTMMLTKAGMVKMPS</sequence>
<dbReference type="VEuPathDB" id="CryptoDB:Cvel_31688"/>
<feature type="domain" description="Glutaredoxin" evidence="2">
    <location>
        <begin position="55"/>
        <end position="123"/>
    </location>
</feature>
<protein>
    <recommendedName>
        <fullName evidence="2">Glutaredoxin domain-containing protein</fullName>
    </recommendedName>
</protein>
<evidence type="ECO:0000259" key="2">
    <source>
        <dbReference type="Pfam" id="PF00462"/>
    </source>
</evidence>
<proteinExistence type="predicted"/>
<organism evidence="3">
    <name type="scientific">Chromera velia CCMP2878</name>
    <dbReference type="NCBI Taxonomy" id="1169474"/>
    <lineage>
        <taxon>Eukaryota</taxon>
        <taxon>Sar</taxon>
        <taxon>Alveolata</taxon>
        <taxon>Colpodellida</taxon>
        <taxon>Chromeraceae</taxon>
        <taxon>Chromera</taxon>
    </lineage>
</organism>
<name>A0A0G4HU96_9ALVE</name>
<dbReference type="AlphaFoldDB" id="A0A0G4HU96"/>
<evidence type="ECO:0000256" key="1">
    <source>
        <dbReference type="SAM" id="SignalP"/>
    </source>
</evidence>
<dbReference type="PANTHER" id="PTHR46185">
    <property type="entry name" value="GLUTAREDOXIN-1"/>
    <property type="match status" value="1"/>
</dbReference>
<dbReference type="GO" id="GO:0005739">
    <property type="term" value="C:mitochondrion"/>
    <property type="evidence" value="ECO:0007669"/>
    <property type="project" value="TreeGrafter"/>
</dbReference>
<dbReference type="EMBL" id="CDMZ01003882">
    <property type="protein sequence ID" value="CEM47914.1"/>
    <property type="molecule type" value="Genomic_DNA"/>
</dbReference>
<accession>A0A0G4HU96</accession>
<dbReference type="GO" id="GO:0015038">
    <property type="term" value="F:glutathione disulfide oxidoreductase activity"/>
    <property type="evidence" value="ECO:0007669"/>
    <property type="project" value="TreeGrafter"/>
</dbReference>
<dbReference type="SUPFAM" id="SSF52833">
    <property type="entry name" value="Thioredoxin-like"/>
    <property type="match status" value="1"/>
</dbReference>